<evidence type="ECO:0000256" key="4">
    <source>
        <dbReference type="ARBA" id="ARBA00023136"/>
    </source>
</evidence>
<dbReference type="PANTHER" id="PTHR43701:SF2">
    <property type="entry name" value="MEMBRANE TRANSPORTER PROTEIN YJNA-RELATED"/>
    <property type="match status" value="1"/>
</dbReference>
<comment type="caution">
    <text evidence="6">The sequence shown here is derived from an EMBL/GenBank/DDBJ whole genome shotgun (WGS) entry which is preliminary data.</text>
</comment>
<feature type="transmembrane region" description="Helical" evidence="5">
    <location>
        <begin position="75"/>
        <end position="97"/>
    </location>
</feature>
<dbReference type="PANTHER" id="PTHR43701">
    <property type="entry name" value="MEMBRANE TRANSPORTER PROTEIN MJ0441-RELATED"/>
    <property type="match status" value="1"/>
</dbReference>
<keyword evidence="5" id="KW-1003">Cell membrane</keyword>
<feature type="transmembrane region" description="Helical" evidence="5">
    <location>
        <begin position="232"/>
        <end position="250"/>
    </location>
</feature>
<dbReference type="RefSeq" id="WP_111196593.1">
    <property type="nucleotide sequence ID" value="NZ_QKVK01000002.1"/>
</dbReference>
<proteinExistence type="inferred from homology"/>
<evidence type="ECO:0000256" key="5">
    <source>
        <dbReference type="RuleBase" id="RU363041"/>
    </source>
</evidence>
<keyword evidence="3 5" id="KW-1133">Transmembrane helix</keyword>
<feature type="transmembrane region" description="Helical" evidence="5">
    <location>
        <begin position="141"/>
        <end position="167"/>
    </location>
</feature>
<name>A0A2W2AR95_9HYPH</name>
<gene>
    <name evidence="6" type="ORF">DK847_05305</name>
</gene>
<dbReference type="AlphaFoldDB" id="A0A2W2AR95"/>
<dbReference type="InterPro" id="IPR051598">
    <property type="entry name" value="TSUP/Inactive_protease-like"/>
</dbReference>
<comment type="subcellular location">
    <subcellularLocation>
        <location evidence="5">Cell membrane</location>
        <topology evidence="5">Multi-pass membrane protein</topology>
    </subcellularLocation>
    <subcellularLocation>
        <location evidence="1">Membrane</location>
        <topology evidence="1">Multi-pass membrane protein</topology>
    </subcellularLocation>
</comment>
<feature type="transmembrane region" description="Helical" evidence="5">
    <location>
        <begin position="179"/>
        <end position="197"/>
    </location>
</feature>
<evidence type="ECO:0000313" key="6">
    <source>
        <dbReference type="EMBL" id="PZF77845.1"/>
    </source>
</evidence>
<accession>A0A2W2AR95</accession>
<keyword evidence="7" id="KW-1185">Reference proteome</keyword>
<evidence type="ECO:0000256" key="3">
    <source>
        <dbReference type="ARBA" id="ARBA00022989"/>
    </source>
</evidence>
<evidence type="ECO:0000313" key="7">
    <source>
        <dbReference type="Proteomes" id="UP000248795"/>
    </source>
</evidence>
<keyword evidence="4 5" id="KW-0472">Membrane</keyword>
<keyword evidence="2 5" id="KW-0812">Transmembrane</keyword>
<reference evidence="7" key="1">
    <citation type="submission" date="2018-06" db="EMBL/GenBank/DDBJ databases">
        <title>Aestuariibacter litoralis strain KCTC 52945T.</title>
        <authorList>
            <person name="Li X."/>
            <person name="Salam N."/>
            <person name="Li J.-L."/>
            <person name="Chen Y.-M."/>
            <person name="Yang Z.-W."/>
            <person name="Zhang L.-Y."/>
            <person name="Han M.-X."/>
            <person name="Xiao M."/>
            <person name="Li W.-J."/>
        </authorList>
    </citation>
    <scope>NUCLEOTIDE SEQUENCE [LARGE SCALE GENOMIC DNA]</scope>
    <source>
        <strain evidence="7">KCTC 52945</strain>
    </source>
</reference>
<dbReference type="Proteomes" id="UP000248795">
    <property type="component" value="Unassembled WGS sequence"/>
</dbReference>
<evidence type="ECO:0000256" key="2">
    <source>
        <dbReference type="ARBA" id="ARBA00022692"/>
    </source>
</evidence>
<dbReference type="Pfam" id="PF01925">
    <property type="entry name" value="TauE"/>
    <property type="match status" value="1"/>
</dbReference>
<evidence type="ECO:0000256" key="1">
    <source>
        <dbReference type="ARBA" id="ARBA00004141"/>
    </source>
</evidence>
<dbReference type="InterPro" id="IPR002781">
    <property type="entry name" value="TM_pro_TauE-like"/>
</dbReference>
<comment type="similarity">
    <text evidence="5">Belongs to the 4-toluene sulfonate uptake permease (TSUP) (TC 2.A.102) family.</text>
</comment>
<sequence>MDLLHIILLFAGGLLAGFINVMAGGAGFMTFPLLLAAGMTEIEANASNFVAVLPANVVGTVVYRHELKKVRKHLWLRLCLAAAGGVLGSWILIHTGQAAFERVIPWLLLFATTSFAFGPWLKNKLERDFAFDGTRWLWLSFVLEFIVFVYGGYFGLGMGIVMFAIYAIFSHMSVHQANAIRNITITLMTVISILIFAQAGVIRWVPSLVMMTGAMISGYFTAKVALRIPHHYVRKGILVWAVCLTALAFLRYH</sequence>
<protein>
    <recommendedName>
        <fullName evidence="5">Probable membrane transporter protein</fullName>
    </recommendedName>
</protein>
<dbReference type="EMBL" id="QKVK01000002">
    <property type="protein sequence ID" value="PZF77845.1"/>
    <property type="molecule type" value="Genomic_DNA"/>
</dbReference>
<organism evidence="6 7">
    <name type="scientific">Aestuariivirga litoralis</name>
    <dbReference type="NCBI Taxonomy" id="2650924"/>
    <lineage>
        <taxon>Bacteria</taxon>
        <taxon>Pseudomonadati</taxon>
        <taxon>Pseudomonadota</taxon>
        <taxon>Alphaproteobacteria</taxon>
        <taxon>Hyphomicrobiales</taxon>
        <taxon>Aestuariivirgaceae</taxon>
        <taxon>Aestuariivirga</taxon>
    </lineage>
</organism>
<feature type="transmembrane region" description="Helical" evidence="5">
    <location>
        <begin position="103"/>
        <end position="121"/>
    </location>
</feature>
<dbReference type="GO" id="GO:0005886">
    <property type="term" value="C:plasma membrane"/>
    <property type="evidence" value="ECO:0007669"/>
    <property type="project" value="UniProtKB-SubCell"/>
</dbReference>